<feature type="region of interest" description="Disordered" evidence="1">
    <location>
        <begin position="454"/>
        <end position="503"/>
    </location>
</feature>
<evidence type="ECO:0000313" key="2">
    <source>
        <dbReference type="EMBL" id="KAK3682231.1"/>
    </source>
</evidence>
<sequence>MMAPLGMPDIPRPTGKLGLLGLSNEILDKIAECLSYADCLDPLIRVQQWPSNRYKSMAQFSYTCQRLAAVTRPHLYRKVVFCPKNGIDSDGLVLFLRTLIENPQHRRLTKDLECHFPLRPSMMGELDDLGNNRYNHLNHPAVCDYETCSRNTNEIARQIEYSWNKLSRPPKGPVPPPEDLTQLCGVGLFCDEEDSEELLDDYPGEYVMVMLLSMTKGLKRLALQLPLYSLVLDSVLAQRLNTVPQYPFLSTVFNPEVNSRLDAILPQELKTIKLLGELHHNHYDTFGAYPRHHLSITTLGAHCFLHVGTACQELIRAPKVTEIECGRDTIGWNLLHDGNPCIDTVRVTGAFRPFQTLVEVCNIFELKELSINTFYINSLLDKRDSHGSPRLNKALRQQATTLEILDLTGIEHPLHSTHSGKQNQAIPYLSCLPDLVHLRKAQIPLCFLYPVPLDDEDDATDDEDNATDDDDDEDDEDDATDGDDDATGDDDSDTDTLGGIEMYSPNLHEMIPRDLEELRLSVTYFGRGPRQEYYHSTVVAIAFKIIDFVRDFVQRFALECRQTHAKLRTFAIDVWQKYQCARVEEFGELRHIVEHDPGFCTAAERFRDAGVRFQLRFEVEDGHEIREAWYF</sequence>
<dbReference type="EMBL" id="JAULSO010000005">
    <property type="protein sequence ID" value="KAK3682231.1"/>
    <property type="molecule type" value="Genomic_DNA"/>
</dbReference>
<protein>
    <submittedName>
        <fullName evidence="2">Uncharacterized protein</fullName>
    </submittedName>
</protein>
<evidence type="ECO:0000256" key="1">
    <source>
        <dbReference type="SAM" id="MobiDB-lite"/>
    </source>
</evidence>
<name>A0AAE1C7Z7_9PEZI</name>
<gene>
    <name evidence="2" type="ORF">B0T22DRAFT_279195</name>
</gene>
<organism evidence="2 3">
    <name type="scientific">Podospora appendiculata</name>
    <dbReference type="NCBI Taxonomy" id="314037"/>
    <lineage>
        <taxon>Eukaryota</taxon>
        <taxon>Fungi</taxon>
        <taxon>Dikarya</taxon>
        <taxon>Ascomycota</taxon>
        <taxon>Pezizomycotina</taxon>
        <taxon>Sordariomycetes</taxon>
        <taxon>Sordariomycetidae</taxon>
        <taxon>Sordariales</taxon>
        <taxon>Podosporaceae</taxon>
        <taxon>Podospora</taxon>
    </lineage>
</organism>
<feature type="compositionally biased region" description="Acidic residues" evidence="1">
    <location>
        <begin position="454"/>
        <end position="494"/>
    </location>
</feature>
<keyword evidence="3" id="KW-1185">Reference proteome</keyword>
<dbReference type="Proteomes" id="UP001270362">
    <property type="component" value="Unassembled WGS sequence"/>
</dbReference>
<dbReference type="AlphaFoldDB" id="A0AAE1C7Z7"/>
<reference evidence="2" key="2">
    <citation type="submission" date="2023-06" db="EMBL/GenBank/DDBJ databases">
        <authorList>
            <consortium name="Lawrence Berkeley National Laboratory"/>
            <person name="Haridas S."/>
            <person name="Hensen N."/>
            <person name="Bonometti L."/>
            <person name="Westerberg I."/>
            <person name="Brannstrom I.O."/>
            <person name="Guillou S."/>
            <person name="Cros-Aarteil S."/>
            <person name="Calhoun S."/>
            <person name="Kuo A."/>
            <person name="Mondo S."/>
            <person name="Pangilinan J."/>
            <person name="Riley R."/>
            <person name="Labutti K."/>
            <person name="Andreopoulos B."/>
            <person name="Lipzen A."/>
            <person name="Chen C."/>
            <person name="Yanf M."/>
            <person name="Daum C."/>
            <person name="Ng V."/>
            <person name="Clum A."/>
            <person name="Steindorff A."/>
            <person name="Ohm R."/>
            <person name="Martin F."/>
            <person name="Silar P."/>
            <person name="Natvig D."/>
            <person name="Lalanne C."/>
            <person name="Gautier V."/>
            <person name="Ament-Velasquez S.L."/>
            <person name="Kruys A."/>
            <person name="Hutchinson M.I."/>
            <person name="Powell A.J."/>
            <person name="Barry K."/>
            <person name="Miller A.N."/>
            <person name="Grigoriev I.V."/>
            <person name="Debuchy R."/>
            <person name="Gladieux P."/>
            <person name="Thoren M.H."/>
            <person name="Johannesson H."/>
        </authorList>
    </citation>
    <scope>NUCLEOTIDE SEQUENCE</scope>
    <source>
        <strain evidence="2">CBS 314.62</strain>
    </source>
</reference>
<proteinExistence type="predicted"/>
<accession>A0AAE1C7Z7</accession>
<comment type="caution">
    <text evidence="2">The sequence shown here is derived from an EMBL/GenBank/DDBJ whole genome shotgun (WGS) entry which is preliminary data.</text>
</comment>
<evidence type="ECO:0000313" key="3">
    <source>
        <dbReference type="Proteomes" id="UP001270362"/>
    </source>
</evidence>
<reference evidence="2" key="1">
    <citation type="journal article" date="2023" name="Mol. Phylogenet. Evol.">
        <title>Genome-scale phylogeny and comparative genomics of the fungal order Sordariales.</title>
        <authorList>
            <person name="Hensen N."/>
            <person name="Bonometti L."/>
            <person name="Westerberg I."/>
            <person name="Brannstrom I.O."/>
            <person name="Guillou S."/>
            <person name="Cros-Aarteil S."/>
            <person name="Calhoun S."/>
            <person name="Haridas S."/>
            <person name="Kuo A."/>
            <person name="Mondo S."/>
            <person name="Pangilinan J."/>
            <person name="Riley R."/>
            <person name="LaButti K."/>
            <person name="Andreopoulos B."/>
            <person name="Lipzen A."/>
            <person name="Chen C."/>
            <person name="Yan M."/>
            <person name="Daum C."/>
            <person name="Ng V."/>
            <person name="Clum A."/>
            <person name="Steindorff A."/>
            <person name="Ohm R.A."/>
            <person name="Martin F."/>
            <person name="Silar P."/>
            <person name="Natvig D.O."/>
            <person name="Lalanne C."/>
            <person name="Gautier V."/>
            <person name="Ament-Velasquez S.L."/>
            <person name="Kruys A."/>
            <person name="Hutchinson M.I."/>
            <person name="Powell A.J."/>
            <person name="Barry K."/>
            <person name="Miller A.N."/>
            <person name="Grigoriev I.V."/>
            <person name="Debuchy R."/>
            <person name="Gladieux P."/>
            <person name="Hiltunen Thoren M."/>
            <person name="Johannesson H."/>
        </authorList>
    </citation>
    <scope>NUCLEOTIDE SEQUENCE</scope>
    <source>
        <strain evidence="2">CBS 314.62</strain>
    </source>
</reference>